<evidence type="ECO:0000313" key="1">
    <source>
        <dbReference type="EMBL" id="CAG8505074.1"/>
    </source>
</evidence>
<gene>
    <name evidence="1" type="ORF">CPELLU_LOCUS2640</name>
</gene>
<keyword evidence="2" id="KW-1185">Reference proteome</keyword>
<accession>A0A9N9F211</accession>
<protein>
    <submittedName>
        <fullName evidence="1">5955_t:CDS:1</fullName>
    </submittedName>
</protein>
<dbReference type="Proteomes" id="UP000789759">
    <property type="component" value="Unassembled WGS sequence"/>
</dbReference>
<proteinExistence type="predicted"/>
<organism evidence="1 2">
    <name type="scientific">Cetraspora pellucida</name>
    <dbReference type="NCBI Taxonomy" id="1433469"/>
    <lineage>
        <taxon>Eukaryota</taxon>
        <taxon>Fungi</taxon>
        <taxon>Fungi incertae sedis</taxon>
        <taxon>Mucoromycota</taxon>
        <taxon>Glomeromycotina</taxon>
        <taxon>Glomeromycetes</taxon>
        <taxon>Diversisporales</taxon>
        <taxon>Gigasporaceae</taxon>
        <taxon>Cetraspora</taxon>
    </lineage>
</organism>
<dbReference type="AlphaFoldDB" id="A0A9N9F211"/>
<evidence type="ECO:0000313" key="2">
    <source>
        <dbReference type="Proteomes" id="UP000789759"/>
    </source>
</evidence>
<name>A0A9N9F211_9GLOM</name>
<sequence>KTIHDPERIKACHLNNFKTNTSMCHLEQLGGYLILSAHYEDLYNFFQDQVNHLVYRYPDLQFTSHYKNATLPYESILKNGTKDLLTGLIIAITLKPDVQLHQIQKILIRLGLKFIYMKALTDDYGTITNNIKYNLFSAFAGQIDKCSKCGKEVICNKDPDVISEALEHAAKCSVRTTDFQKTANEAFIPGRPQSFMMHFKTHKNVAIVVDEAHCEDMGYQDCQKQFNYEISGPIQLSFKAWWEHVKQEALRKTTEKRLVKYETTQQNIDQRCGRVGRTKNGRSDIRAPDYWLQKCKAFCTQPEYIANLPSIYKSFYLQWHENLQPLSLEELADIIKSETLDFSSIKIPDFVEDMEYNDDFTLKCDPEFIDLNKSGKKKELPICTNKYTTWWAGQLIPIIDKIDPK</sequence>
<dbReference type="EMBL" id="CAJVQA010001169">
    <property type="protein sequence ID" value="CAG8505074.1"/>
    <property type="molecule type" value="Genomic_DNA"/>
</dbReference>
<feature type="non-terminal residue" evidence="1">
    <location>
        <position position="1"/>
    </location>
</feature>
<reference evidence="1" key="1">
    <citation type="submission" date="2021-06" db="EMBL/GenBank/DDBJ databases">
        <authorList>
            <person name="Kallberg Y."/>
            <person name="Tangrot J."/>
            <person name="Rosling A."/>
        </authorList>
    </citation>
    <scope>NUCLEOTIDE SEQUENCE</scope>
    <source>
        <strain evidence="1">FL966</strain>
    </source>
</reference>
<comment type="caution">
    <text evidence="1">The sequence shown here is derived from an EMBL/GenBank/DDBJ whole genome shotgun (WGS) entry which is preliminary data.</text>
</comment>